<dbReference type="Proteomes" id="UP000298579">
    <property type="component" value="Chromosome linear"/>
</dbReference>
<accession>A0AAE6EH84</accession>
<protein>
    <submittedName>
        <fullName evidence="1">Uncharacterized protein</fullName>
    </submittedName>
</protein>
<gene>
    <name evidence="1" type="ORF">CFBP5877_24590</name>
</gene>
<organism evidence="1 2">
    <name type="scientific">Agrobacterium tumefaciens</name>
    <dbReference type="NCBI Taxonomy" id="358"/>
    <lineage>
        <taxon>Bacteria</taxon>
        <taxon>Pseudomonadati</taxon>
        <taxon>Pseudomonadota</taxon>
        <taxon>Alphaproteobacteria</taxon>
        <taxon>Hyphomicrobiales</taxon>
        <taxon>Rhizobiaceae</taxon>
        <taxon>Rhizobium/Agrobacterium group</taxon>
        <taxon>Agrobacterium</taxon>
        <taxon>Agrobacterium tumefaciens complex</taxon>
    </lineage>
</organism>
<sequence>MRSQASVIRSTFLSVSALISQRLGDLSYPAVRSIILSVRIISISQQNQVRAAPASVNELCCKCLANPRRVVDGSIPIKAMQGP</sequence>
<dbReference type="EMBL" id="CP039898">
    <property type="protein sequence ID" value="QCL82219.1"/>
    <property type="molecule type" value="Genomic_DNA"/>
</dbReference>
<name>A0AAE6EH84_AGRTU</name>
<evidence type="ECO:0000313" key="2">
    <source>
        <dbReference type="Proteomes" id="UP000298579"/>
    </source>
</evidence>
<evidence type="ECO:0000313" key="1">
    <source>
        <dbReference type="EMBL" id="QCL82219.1"/>
    </source>
</evidence>
<dbReference type="AlphaFoldDB" id="A0AAE6EH84"/>
<proteinExistence type="predicted"/>
<reference evidence="1 2" key="1">
    <citation type="submission" date="2019-04" db="EMBL/GenBank/DDBJ databases">
        <title>Complete genome sequence of Agrobacterium tumefaciens CFBP5877.</title>
        <authorList>
            <person name="Huang Y.-Y."/>
            <person name="Chiang H.-Y."/>
            <person name="Chou L."/>
            <person name="Lai E.-M."/>
            <person name="Kuo C.-H."/>
        </authorList>
    </citation>
    <scope>NUCLEOTIDE SEQUENCE [LARGE SCALE GENOMIC DNA]</scope>
    <source>
        <strain evidence="1 2">CFBP5877</strain>
    </source>
</reference>